<keyword evidence="8 13" id="KW-1133">Transmembrane helix</keyword>
<comment type="similarity">
    <text evidence="2 13">Belongs to the OXA1/ALB3/YidC family. Type 1 subfamily.</text>
</comment>
<dbReference type="PANTHER" id="PTHR12428:SF65">
    <property type="entry name" value="CYTOCHROME C OXIDASE ASSEMBLY PROTEIN COX18, MITOCHONDRIAL"/>
    <property type="match status" value="1"/>
</dbReference>
<keyword evidence="5 13" id="KW-1003">Cell membrane</keyword>
<dbReference type="NCBIfam" id="NF002352">
    <property type="entry name" value="PRK01318.1-3"/>
    <property type="match status" value="1"/>
</dbReference>
<dbReference type="Gene3D" id="2.70.98.90">
    <property type="match status" value="1"/>
</dbReference>
<dbReference type="CDD" id="cd19961">
    <property type="entry name" value="EcYidC-like_peri"/>
    <property type="match status" value="1"/>
</dbReference>
<dbReference type="InterPro" id="IPR047196">
    <property type="entry name" value="YidC_ALB_C"/>
</dbReference>
<dbReference type="InterPro" id="IPR001708">
    <property type="entry name" value="YidC/ALB3/OXA1/COX18"/>
</dbReference>
<dbReference type="GO" id="GO:0015031">
    <property type="term" value="P:protein transport"/>
    <property type="evidence" value="ECO:0007669"/>
    <property type="project" value="UniProtKB-KW"/>
</dbReference>
<dbReference type="GO" id="GO:0032977">
    <property type="term" value="F:membrane insertase activity"/>
    <property type="evidence" value="ECO:0007669"/>
    <property type="project" value="InterPro"/>
</dbReference>
<evidence type="ECO:0000256" key="3">
    <source>
        <dbReference type="ARBA" id="ARBA00015325"/>
    </source>
</evidence>
<dbReference type="InterPro" id="IPR019998">
    <property type="entry name" value="Membr_insert_YidC"/>
</dbReference>
<dbReference type="EMBL" id="SMFU01000012">
    <property type="protein sequence ID" value="TCK03616.1"/>
    <property type="molecule type" value="Genomic_DNA"/>
</dbReference>
<evidence type="ECO:0000256" key="6">
    <source>
        <dbReference type="ARBA" id="ARBA00022692"/>
    </source>
</evidence>
<reference evidence="16 17" key="1">
    <citation type="submission" date="2019-03" db="EMBL/GenBank/DDBJ databases">
        <title>Genomic Encyclopedia of Archaeal and Bacterial Type Strains, Phase II (KMG-II): from individual species to whole genera.</title>
        <authorList>
            <person name="Goeker M."/>
        </authorList>
    </citation>
    <scope>NUCLEOTIDE SEQUENCE [LARGE SCALE GENOMIC DNA]</scope>
    <source>
        <strain evidence="16 17">DSM 27697</strain>
    </source>
</reference>
<protein>
    <recommendedName>
        <fullName evidence="3 13">Membrane protein insertase YidC</fullName>
    </recommendedName>
    <alternativeName>
        <fullName evidence="12 13">Foldase YidC</fullName>
    </alternativeName>
    <alternativeName>
        <fullName evidence="11 13">Membrane integrase YidC</fullName>
    </alternativeName>
    <alternativeName>
        <fullName evidence="13">Membrane protein YidC</fullName>
    </alternativeName>
</protein>
<evidence type="ECO:0000256" key="10">
    <source>
        <dbReference type="ARBA" id="ARBA00023186"/>
    </source>
</evidence>
<dbReference type="HAMAP" id="MF_01810">
    <property type="entry name" value="YidC_type1"/>
    <property type="match status" value="1"/>
</dbReference>
<dbReference type="PRINTS" id="PR00701">
    <property type="entry name" value="60KDINNERMP"/>
</dbReference>
<feature type="domain" description="Membrane insertase YidC N-terminal" evidence="15">
    <location>
        <begin position="89"/>
        <end position="363"/>
    </location>
</feature>
<dbReference type="Pfam" id="PF14849">
    <property type="entry name" value="YidC_periplas"/>
    <property type="match status" value="1"/>
</dbReference>
<dbReference type="OrthoDB" id="9780552at2"/>
<accession>A0A4V2PD30</accession>
<dbReference type="NCBIfam" id="TIGR03593">
    <property type="entry name" value="yidC_nterm"/>
    <property type="match status" value="1"/>
</dbReference>
<comment type="caution">
    <text evidence="16">The sequence shown here is derived from an EMBL/GenBank/DDBJ whole genome shotgun (WGS) entry which is preliminary data.</text>
</comment>
<dbReference type="CDD" id="cd20070">
    <property type="entry name" value="5TM_YidC_Alb3"/>
    <property type="match status" value="1"/>
</dbReference>
<dbReference type="PANTHER" id="PTHR12428">
    <property type="entry name" value="OXA1"/>
    <property type="match status" value="1"/>
</dbReference>
<evidence type="ECO:0000256" key="13">
    <source>
        <dbReference type="HAMAP-Rule" id="MF_01810"/>
    </source>
</evidence>
<dbReference type="GO" id="GO:0051205">
    <property type="term" value="P:protein insertion into membrane"/>
    <property type="evidence" value="ECO:0007669"/>
    <property type="project" value="TreeGrafter"/>
</dbReference>
<dbReference type="NCBIfam" id="TIGR03592">
    <property type="entry name" value="yidC_oxa1_cterm"/>
    <property type="match status" value="1"/>
</dbReference>
<proteinExistence type="inferred from homology"/>
<evidence type="ECO:0000259" key="14">
    <source>
        <dbReference type="Pfam" id="PF02096"/>
    </source>
</evidence>
<sequence>MDVQRVILIAALALISYMLVLQWNDDYGPAQQQTATTQQAETVSAYANNSEAELPVVGAASDASPDVPQAANADAQAAIAATQTSEELINVSTDVLQVVIDPRGGDIIKVALPKHEDALNSGNPFVLLEQNSNRTYVAQSGLVGQDGPDAQKGGRPLYSVDSTEFSLGDNDSLNVDLKLTQDNGVSITKRFTFNKGEYRVGLDYIVDNQSQESWNGVLFGQIKRDGSADPSQQTSMGMQSYLGAVFSTEENNYQKVDFGDMDEERFKQSSPDGWVAMVQHYFLSAWVPAPGAEYTYQSRKLNGNYIVGFLSPSFNVAAGESQSVSATLYTGPKDQEQMEATAPNLKLTVDYGILWWIASPLHTILTWIHSIVGNWGLAIIGITLLVKIALFQLNAKAFKSMAKMRKFGPEMTRLKEQYGDDRQKMSQEMMKLYQKEKINPLGGCLPILVQMPVFIALYWVLMESIELRHAPFFGYIQDLSQMDPYFILPILMGGTMFIQQMLNPTPPDPMQAKIMKLLPIIFTFFFLWFPAGLVLYWLCNNVLSIAQQWLINRQIEAGDDKKA</sequence>
<comment type="subunit">
    <text evidence="13">Interacts with the Sec translocase complex via SecD. Specifically interacts with transmembrane segments of nascent integral membrane proteins during membrane integration.</text>
</comment>
<evidence type="ECO:0000256" key="8">
    <source>
        <dbReference type="ARBA" id="ARBA00022989"/>
    </source>
</evidence>
<keyword evidence="17" id="KW-1185">Reference proteome</keyword>
<evidence type="ECO:0000313" key="17">
    <source>
        <dbReference type="Proteomes" id="UP000294546"/>
    </source>
</evidence>
<feature type="transmembrane region" description="Helical" evidence="13">
    <location>
        <begin position="514"/>
        <end position="538"/>
    </location>
</feature>
<dbReference type="PRINTS" id="PR01900">
    <property type="entry name" value="YIDCPROTEIN"/>
</dbReference>
<name>A0A4V2PD30_9GAMM</name>
<keyword evidence="10 13" id="KW-0143">Chaperone</keyword>
<feature type="transmembrane region" description="Helical" evidence="13">
    <location>
        <begin position="375"/>
        <end position="395"/>
    </location>
</feature>
<comment type="caution">
    <text evidence="13">Lacks conserved residue(s) required for the propagation of feature annotation.</text>
</comment>
<evidence type="ECO:0000256" key="7">
    <source>
        <dbReference type="ARBA" id="ARBA00022927"/>
    </source>
</evidence>
<dbReference type="InterPro" id="IPR028055">
    <property type="entry name" value="YidC/Oxa/ALB_C"/>
</dbReference>
<evidence type="ECO:0000256" key="12">
    <source>
        <dbReference type="ARBA" id="ARBA00033342"/>
    </source>
</evidence>
<organism evidence="16 17">
    <name type="scientific">Marinobacterium mangrovicola</name>
    <dbReference type="NCBI Taxonomy" id="1476959"/>
    <lineage>
        <taxon>Bacteria</taxon>
        <taxon>Pseudomonadati</taxon>
        <taxon>Pseudomonadota</taxon>
        <taxon>Gammaproteobacteria</taxon>
        <taxon>Oceanospirillales</taxon>
        <taxon>Oceanospirillaceae</taxon>
        <taxon>Marinobacterium</taxon>
    </lineage>
</organism>
<dbReference type="Proteomes" id="UP000294546">
    <property type="component" value="Unassembled WGS sequence"/>
</dbReference>
<dbReference type="InterPro" id="IPR028053">
    <property type="entry name" value="Membr_insert_YidC_N"/>
</dbReference>
<keyword evidence="7 13" id="KW-0653">Protein transport</keyword>
<evidence type="ECO:0000256" key="9">
    <source>
        <dbReference type="ARBA" id="ARBA00023136"/>
    </source>
</evidence>
<evidence type="ECO:0000313" key="16">
    <source>
        <dbReference type="EMBL" id="TCK03616.1"/>
    </source>
</evidence>
<dbReference type="AlphaFoldDB" id="A0A4V2PD30"/>
<comment type="function">
    <text evidence="13">Required for the insertion and/or proper folding and/or complex formation of integral membrane proteins into the membrane. Involved in integration of membrane proteins that insert both dependently and independently of the Sec translocase complex, as well as at least some lipoproteins. Aids folding of multispanning membrane proteins.</text>
</comment>
<evidence type="ECO:0000256" key="1">
    <source>
        <dbReference type="ARBA" id="ARBA00004429"/>
    </source>
</evidence>
<keyword evidence="9 13" id="KW-0472">Membrane</keyword>
<dbReference type="InterPro" id="IPR038221">
    <property type="entry name" value="YidC_periplasmic_sf"/>
</dbReference>
<evidence type="ECO:0000256" key="11">
    <source>
        <dbReference type="ARBA" id="ARBA00033245"/>
    </source>
</evidence>
<evidence type="ECO:0000256" key="2">
    <source>
        <dbReference type="ARBA" id="ARBA00010527"/>
    </source>
</evidence>
<keyword evidence="6 13" id="KW-0812">Transmembrane</keyword>
<dbReference type="GO" id="GO:0005886">
    <property type="term" value="C:plasma membrane"/>
    <property type="evidence" value="ECO:0007669"/>
    <property type="project" value="UniProtKB-SubCell"/>
</dbReference>
<comment type="subcellular location">
    <subcellularLocation>
        <location evidence="1">Cell inner membrane</location>
        <topology evidence="1">Multi-pass membrane protein</topology>
    </subcellularLocation>
    <subcellularLocation>
        <location evidence="13">Cell membrane</location>
        <topology evidence="13">Multi-pass membrane protein</topology>
    </subcellularLocation>
</comment>
<evidence type="ECO:0000256" key="4">
    <source>
        <dbReference type="ARBA" id="ARBA00022448"/>
    </source>
</evidence>
<dbReference type="Pfam" id="PF02096">
    <property type="entry name" value="60KD_IMP"/>
    <property type="match status" value="1"/>
</dbReference>
<dbReference type="RefSeq" id="WP_132296445.1">
    <property type="nucleotide sequence ID" value="NZ_SMFU01000012.1"/>
</dbReference>
<evidence type="ECO:0000259" key="15">
    <source>
        <dbReference type="Pfam" id="PF14849"/>
    </source>
</evidence>
<gene>
    <name evidence="13" type="primary">yidC</name>
    <name evidence="16" type="ORF">CLV83_3890</name>
</gene>
<feature type="transmembrane region" description="Helical" evidence="13">
    <location>
        <begin position="438"/>
        <end position="461"/>
    </location>
</feature>
<feature type="domain" description="Membrane insertase YidC/Oxa/ALB C-terminal" evidence="14">
    <location>
        <begin position="375"/>
        <end position="553"/>
    </location>
</feature>
<evidence type="ECO:0000256" key="5">
    <source>
        <dbReference type="ARBA" id="ARBA00022475"/>
    </source>
</evidence>
<keyword evidence="4 13" id="KW-0813">Transport</keyword>